<dbReference type="GO" id="GO:0005313">
    <property type="term" value="F:L-glutamate transmembrane transporter activity"/>
    <property type="evidence" value="ECO:0007669"/>
    <property type="project" value="TreeGrafter"/>
</dbReference>
<dbReference type="PANTHER" id="PTHR11958:SF63">
    <property type="entry name" value="AMINO ACID TRANSPORTER"/>
    <property type="match status" value="1"/>
</dbReference>
<feature type="transmembrane region" description="Helical" evidence="9">
    <location>
        <begin position="266"/>
        <end position="283"/>
    </location>
</feature>
<keyword evidence="11" id="KW-1185">Reference proteome</keyword>
<proteinExistence type="inferred from homology"/>
<evidence type="ECO:0000256" key="7">
    <source>
        <dbReference type="ARBA" id="ARBA00023136"/>
    </source>
</evidence>
<dbReference type="GO" id="GO:0015501">
    <property type="term" value="F:glutamate:sodium symporter activity"/>
    <property type="evidence" value="ECO:0007669"/>
    <property type="project" value="TreeGrafter"/>
</dbReference>
<evidence type="ECO:0000256" key="3">
    <source>
        <dbReference type="ARBA" id="ARBA00022448"/>
    </source>
</evidence>
<evidence type="ECO:0000256" key="5">
    <source>
        <dbReference type="ARBA" id="ARBA00022847"/>
    </source>
</evidence>
<comment type="subcellular location">
    <subcellularLocation>
        <location evidence="1 9">Membrane</location>
        <topology evidence="1 9">Multi-pass membrane protein</topology>
    </subcellularLocation>
</comment>
<accession>A0A5N5TP23</accession>
<keyword evidence="3 9" id="KW-0813">Transport</keyword>
<gene>
    <name evidence="10" type="primary">glt-1</name>
    <name evidence="10" type="ORF">Anas_07618</name>
</gene>
<dbReference type="InterPro" id="IPR001991">
    <property type="entry name" value="Na-dicarboxylate_symporter"/>
</dbReference>
<reference evidence="10 11" key="1">
    <citation type="journal article" date="2019" name="PLoS Biol.">
        <title>Sex chromosomes control vertical transmission of feminizing Wolbachia symbionts in an isopod.</title>
        <authorList>
            <person name="Becking T."/>
            <person name="Chebbi M.A."/>
            <person name="Giraud I."/>
            <person name="Moumen B."/>
            <person name="Laverre T."/>
            <person name="Caubet Y."/>
            <person name="Peccoud J."/>
            <person name="Gilbert C."/>
            <person name="Cordaux R."/>
        </authorList>
    </citation>
    <scope>NUCLEOTIDE SEQUENCE [LARGE SCALE GENOMIC DNA]</scope>
    <source>
        <strain evidence="10">ANa2</strain>
        <tissue evidence="10">Whole body excluding digestive tract and cuticle</tissue>
    </source>
</reference>
<dbReference type="InterPro" id="IPR018107">
    <property type="entry name" value="Na-dicarboxylate_symporter_CS"/>
</dbReference>
<name>A0A5N5TP23_9CRUS</name>
<sequence length="313" mass="35264">MLSGILRPFVNTEKATNSTYYIAIYSFIKLAEEILLQVNFISINDHSTYFVVCHVLNSIHPFHPYPPQVINPISSRVFEAHSLPVESWTLAKHVVTTSVSLNKYMHYIRSYQLRHLAILKHKRKMSPVRVTKMRWNWIRRNLLLILTFSGVICGVGCGFIIRVFEPDKTVILLLAYPGELFIRMLKLMILPLVIASLIAGSASLNAKCNGRIVIRTIMDNDLGGFRSTDSNVNILDGFLDLGRNIFPDNLFQASFQQVQYRSGTNTLGIIVFCLVFGTILGSMGKKGAVVVQFFSTVDAVILKIAFSCRCGKR</sequence>
<feature type="transmembrane region" description="Helical" evidence="9">
    <location>
        <begin position="184"/>
        <end position="206"/>
    </location>
</feature>
<dbReference type="OrthoDB" id="5877963at2759"/>
<evidence type="ECO:0000256" key="2">
    <source>
        <dbReference type="ARBA" id="ARBA00006148"/>
    </source>
</evidence>
<evidence type="ECO:0000256" key="6">
    <source>
        <dbReference type="ARBA" id="ARBA00022989"/>
    </source>
</evidence>
<dbReference type="InterPro" id="IPR050746">
    <property type="entry name" value="DAACS"/>
</dbReference>
<feature type="transmembrane region" description="Helical" evidence="9">
    <location>
        <begin position="142"/>
        <end position="164"/>
    </location>
</feature>
<keyword evidence="4 9" id="KW-0812">Transmembrane</keyword>
<evidence type="ECO:0000256" key="4">
    <source>
        <dbReference type="ARBA" id="ARBA00022692"/>
    </source>
</evidence>
<protein>
    <recommendedName>
        <fullName evidence="9">Amino acid transporter</fullName>
    </recommendedName>
</protein>
<keyword evidence="5 9" id="KW-0769">Symport</keyword>
<dbReference type="Pfam" id="PF00375">
    <property type="entry name" value="SDF"/>
    <property type="match status" value="2"/>
</dbReference>
<organism evidence="10 11">
    <name type="scientific">Armadillidium nasatum</name>
    <dbReference type="NCBI Taxonomy" id="96803"/>
    <lineage>
        <taxon>Eukaryota</taxon>
        <taxon>Metazoa</taxon>
        <taxon>Ecdysozoa</taxon>
        <taxon>Arthropoda</taxon>
        <taxon>Crustacea</taxon>
        <taxon>Multicrustacea</taxon>
        <taxon>Malacostraca</taxon>
        <taxon>Eumalacostraca</taxon>
        <taxon>Peracarida</taxon>
        <taxon>Isopoda</taxon>
        <taxon>Oniscidea</taxon>
        <taxon>Crinocheta</taxon>
        <taxon>Armadillidiidae</taxon>
        <taxon>Armadillidium</taxon>
    </lineage>
</organism>
<comment type="caution">
    <text evidence="9">Lacks conserved residue(s) required for the propagation of feature annotation.</text>
</comment>
<dbReference type="GO" id="GO:0005886">
    <property type="term" value="C:plasma membrane"/>
    <property type="evidence" value="ECO:0007669"/>
    <property type="project" value="TreeGrafter"/>
</dbReference>
<dbReference type="Proteomes" id="UP000326759">
    <property type="component" value="Unassembled WGS sequence"/>
</dbReference>
<dbReference type="SUPFAM" id="SSF118215">
    <property type="entry name" value="Proton glutamate symport protein"/>
    <property type="match status" value="1"/>
</dbReference>
<evidence type="ECO:0000313" key="11">
    <source>
        <dbReference type="Proteomes" id="UP000326759"/>
    </source>
</evidence>
<comment type="caution">
    <text evidence="10">The sequence shown here is derived from an EMBL/GenBank/DDBJ whole genome shotgun (WGS) entry which is preliminary data.</text>
</comment>
<evidence type="ECO:0000256" key="9">
    <source>
        <dbReference type="RuleBase" id="RU361216"/>
    </source>
</evidence>
<dbReference type="GO" id="GO:0015175">
    <property type="term" value="F:neutral L-amino acid transmembrane transporter activity"/>
    <property type="evidence" value="ECO:0007669"/>
    <property type="project" value="TreeGrafter"/>
</dbReference>
<evidence type="ECO:0000313" key="10">
    <source>
        <dbReference type="EMBL" id="KAB7507851.1"/>
    </source>
</evidence>
<evidence type="ECO:0000256" key="8">
    <source>
        <dbReference type="ARBA" id="ARBA00023180"/>
    </source>
</evidence>
<dbReference type="Gene3D" id="1.10.3860.10">
    <property type="entry name" value="Sodium:dicarboxylate symporter"/>
    <property type="match status" value="1"/>
</dbReference>
<evidence type="ECO:0000256" key="1">
    <source>
        <dbReference type="ARBA" id="ARBA00004141"/>
    </source>
</evidence>
<dbReference type="AlphaFoldDB" id="A0A5N5TP23"/>
<keyword evidence="7 9" id="KW-0472">Membrane</keyword>
<dbReference type="PROSITE" id="PS00713">
    <property type="entry name" value="NA_DICARBOXYL_SYMP_1"/>
    <property type="match status" value="1"/>
</dbReference>
<dbReference type="PRINTS" id="PR00173">
    <property type="entry name" value="EDTRNSPORT"/>
</dbReference>
<dbReference type="EMBL" id="SEYY01000181">
    <property type="protein sequence ID" value="KAB7507851.1"/>
    <property type="molecule type" value="Genomic_DNA"/>
</dbReference>
<dbReference type="PANTHER" id="PTHR11958">
    <property type="entry name" value="SODIUM/DICARBOXYLATE SYMPORTER-RELATED"/>
    <property type="match status" value="1"/>
</dbReference>
<dbReference type="InterPro" id="IPR036458">
    <property type="entry name" value="Na:dicarbo_symporter_sf"/>
</dbReference>
<keyword evidence="8" id="KW-0325">Glycoprotein</keyword>
<comment type="similarity">
    <text evidence="2 9">Belongs to the dicarboxylate/amino acid:cation symporter (DAACS) (TC 2.A.23) family.</text>
</comment>
<keyword evidence="6 9" id="KW-1133">Transmembrane helix</keyword>
<feature type="transmembrane region" description="Helical" evidence="9">
    <location>
        <begin position="289"/>
        <end position="306"/>
    </location>
</feature>